<feature type="region of interest" description="Disordered" evidence="1">
    <location>
        <begin position="140"/>
        <end position="174"/>
    </location>
</feature>
<organism evidence="2 3">
    <name type="scientific">Madurella fahalii</name>
    <dbReference type="NCBI Taxonomy" id="1157608"/>
    <lineage>
        <taxon>Eukaryota</taxon>
        <taxon>Fungi</taxon>
        <taxon>Dikarya</taxon>
        <taxon>Ascomycota</taxon>
        <taxon>Pezizomycotina</taxon>
        <taxon>Sordariomycetes</taxon>
        <taxon>Sordariomycetidae</taxon>
        <taxon>Sordariales</taxon>
        <taxon>Sordariales incertae sedis</taxon>
        <taxon>Madurella</taxon>
    </lineage>
</organism>
<keyword evidence="3" id="KW-1185">Reference proteome</keyword>
<reference evidence="2 3" key="1">
    <citation type="submission" date="2024-09" db="EMBL/GenBank/DDBJ databases">
        <title>Itraconazole resistance in Madurella fahalii resulting from another homologue of gene encoding cytochrome P450 14-alpha sterol demethylase (CYP51).</title>
        <authorList>
            <person name="Yoshioka I."/>
            <person name="Fahal A.H."/>
            <person name="Kaneko S."/>
            <person name="Yaguchi T."/>
        </authorList>
    </citation>
    <scope>NUCLEOTIDE SEQUENCE [LARGE SCALE GENOMIC DNA]</scope>
    <source>
        <strain evidence="2 3">IFM 68171</strain>
    </source>
</reference>
<proteinExistence type="predicted"/>
<name>A0ABQ0GKA4_9PEZI</name>
<dbReference type="EMBL" id="BAAFSV010000004">
    <property type="protein sequence ID" value="GAB1318197.1"/>
    <property type="molecule type" value="Genomic_DNA"/>
</dbReference>
<sequence length="259" mass="28672">MCKLKATHLICICPERDTLRCPHHIFVRTRADIPVHVRHKLSPTGYFLRRPKDFQRRFQWEPLEESLKWLHCAFYKKENVKADGTLQLGLESTCPATIRGMTTNTCALVSHVRGLCDECKFGHGTPEPEATYLVLETEWEKVSPPPEKEKESPSPAENENDPPSPRSCDGQDAACNQVPENRAGFLSRIFKLITGNSEPDDEKDTDDCVFVSAVSSIHSIGSDMSIHSISSTADLTASSSVTSPDKSSAVTSPNKSSSK</sequence>
<evidence type="ECO:0008006" key="4">
    <source>
        <dbReference type="Google" id="ProtNLM"/>
    </source>
</evidence>
<evidence type="ECO:0000313" key="2">
    <source>
        <dbReference type="EMBL" id="GAB1318197.1"/>
    </source>
</evidence>
<feature type="compositionally biased region" description="Basic and acidic residues" evidence="1">
    <location>
        <begin position="140"/>
        <end position="152"/>
    </location>
</feature>
<comment type="caution">
    <text evidence="2">The sequence shown here is derived from an EMBL/GenBank/DDBJ whole genome shotgun (WGS) entry which is preliminary data.</text>
</comment>
<dbReference type="GeneID" id="98179150"/>
<accession>A0ABQ0GKA4</accession>
<feature type="region of interest" description="Disordered" evidence="1">
    <location>
        <begin position="233"/>
        <end position="259"/>
    </location>
</feature>
<protein>
    <recommendedName>
        <fullName evidence="4">SWIM-type domain-containing protein</fullName>
    </recommendedName>
</protein>
<dbReference type="RefSeq" id="XP_070919928.1">
    <property type="nucleotide sequence ID" value="XM_071063827.1"/>
</dbReference>
<dbReference type="Proteomes" id="UP001628179">
    <property type="component" value="Unassembled WGS sequence"/>
</dbReference>
<evidence type="ECO:0000256" key="1">
    <source>
        <dbReference type="SAM" id="MobiDB-lite"/>
    </source>
</evidence>
<evidence type="ECO:0000313" key="3">
    <source>
        <dbReference type="Proteomes" id="UP001628179"/>
    </source>
</evidence>
<gene>
    <name evidence="2" type="ORF">MFIFM68171_08407</name>
</gene>